<feature type="region of interest" description="Disordered" evidence="1">
    <location>
        <begin position="1"/>
        <end position="30"/>
    </location>
</feature>
<dbReference type="EMBL" id="JACGCM010001692">
    <property type="protein sequence ID" value="KAF6151434.1"/>
    <property type="molecule type" value="Genomic_DNA"/>
</dbReference>
<gene>
    <name evidence="2" type="ORF">GIB67_020658</name>
</gene>
<protein>
    <submittedName>
        <fullName evidence="2">Uncharacterized protein</fullName>
    </submittedName>
</protein>
<keyword evidence="3" id="KW-1185">Reference proteome</keyword>
<comment type="caution">
    <text evidence="2">The sequence shown here is derived from an EMBL/GenBank/DDBJ whole genome shotgun (WGS) entry which is preliminary data.</text>
</comment>
<reference evidence="2 3" key="1">
    <citation type="journal article" date="2020" name="IScience">
        <title>Genome Sequencing of the Endangered Kingdonia uniflora (Circaeasteraceae, Ranunculales) Reveals Potential Mechanisms of Evolutionary Specialization.</title>
        <authorList>
            <person name="Sun Y."/>
            <person name="Deng T."/>
            <person name="Zhang A."/>
            <person name="Moore M.J."/>
            <person name="Landis J.B."/>
            <person name="Lin N."/>
            <person name="Zhang H."/>
            <person name="Zhang X."/>
            <person name="Huang J."/>
            <person name="Zhang X."/>
            <person name="Sun H."/>
            <person name="Wang H."/>
        </authorList>
    </citation>
    <scope>NUCLEOTIDE SEQUENCE [LARGE SCALE GENOMIC DNA]</scope>
    <source>
        <strain evidence="2">TB1705</strain>
        <tissue evidence="2">Leaf</tissue>
    </source>
</reference>
<evidence type="ECO:0000256" key="1">
    <source>
        <dbReference type="SAM" id="MobiDB-lite"/>
    </source>
</evidence>
<evidence type="ECO:0000313" key="3">
    <source>
        <dbReference type="Proteomes" id="UP000541444"/>
    </source>
</evidence>
<evidence type="ECO:0000313" key="2">
    <source>
        <dbReference type="EMBL" id="KAF6151434.1"/>
    </source>
</evidence>
<sequence>MEAIAEEQERIRKGKMHRTENTSADTAQTKSEITTRIPFVGFFVQRDNNLQTEEITLTHQQTSIVVDKTPSKRPLAQRARREKERQIAMMDVIINNTLENTGENSDDCGVAPSETLGIDETSNTATTLIIPIAETEESSRGPIDIVNEPPQETFMDEHFFNDDNMDSNFEFNVDPLIYESRHYLGKMDVECPS</sequence>
<feature type="compositionally biased region" description="Polar residues" evidence="1">
    <location>
        <begin position="21"/>
        <end position="30"/>
    </location>
</feature>
<accession>A0A7J7M9J0</accession>
<dbReference type="AlphaFoldDB" id="A0A7J7M9J0"/>
<dbReference type="Proteomes" id="UP000541444">
    <property type="component" value="Unassembled WGS sequence"/>
</dbReference>
<proteinExistence type="predicted"/>
<organism evidence="2 3">
    <name type="scientific">Kingdonia uniflora</name>
    <dbReference type="NCBI Taxonomy" id="39325"/>
    <lineage>
        <taxon>Eukaryota</taxon>
        <taxon>Viridiplantae</taxon>
        <taxon>Streptophyta</taxon>
        <taxon>Embryophyta</taxon>
        <taxon>Tracheophyta</taxon>
        <taxon>Spermatophyta</taxon>
        <taxon>Magnoliopsida</taxon>
        <taxon>Ranunculales</taxon>
        <taxon>Circaeasteraceae</taxon>
        <taxon>Kingdonia</taxon>
    </lineage>
</organism>
<name>A0A7J7M9J0_9MAGN</name>